<reference evidence="1" key="1">
    <citation type="submission" date="2021-02" db="EMBL/GenBank/DDBJ databases">
        <authorList>
            <person name="Nowell W R."/>
        </authorList>
    </citation>
    <scope>NUCLEOTIDE SEQUENCE</scope>
</reference>
<dbReference type="EMBL" id="CAJNOR010007876">
    <property type="protein sequence ID" value="CAF1624718.1"/>
    <property type="molecule type" value="Genomic_DNA"/>
</dbReference>
<dbReference type="Proteomes" id="UP000663828">
    <property type="component" value="Unassembled WGS sequence"/>
</dbReference>
<proteinExistence type="predicted"/>
<accession>A0A816CQ19</accession>
<dbReference type="AlphaFoldDB" id="A0A816CQ19"/>
<keyword evidence="2" id="KW-1185">Reference proteome</keyword>
<evidence type="ECO:0000313" key="1">
    <source>
        <dbReference type="EMBL" id="CAF1624718.1"/>
    </source>
</evidence>
<sequence>AAYQSFVRDQVAQQTSRHELERFVRSSSDIDSAKHYLDMVNELLINPHQSQLLFRSSKLNEQKANLLKSSGYCNRLQQLNEDPSIQKYFSETLNNTSRDPIQDQEEERWEDGDDFFDEKQTFLRPRSMHLEHKEKKFHVKFLKDYDAHDPVYRAADRQRPHLTERLTQKNLETLFPVDNSLLPSQSVQSTGQRETFPPLTVAALKEYRPSFSPKSTARQAKSLGTNALHQRKAMRKADFIWNQSVVTSRKLK</sequence>
<comment type="caution">
    <text evidence="1">The sequence shown here is derived from an EMBL/GenBank/DDBJ whole genome shotgun (WGS) entry which is preliminary data.</text>
</comment>
<protein>
    <submittedName>
        <fullName evidence="1">Uncharacterized protein</fullName>
    </submittedName>
</protein>
<name>A0A816CQ19_ADIRI</name>
<organism evidence="1 2">
    <name type="scientific">Adineta ricciae</name>
    <name type="common">Rotifer</name>
    <dbReference type="NCBI Taxonomy" id="249248"/>
    <lineage>
        <taxon>Eukaryota</taxon>
        <taxon>Metazoa</taxon>
        <taxon>Spiralia</taxon>
        <taxon>Gnathifera</taxon>
        <taxon>Rotifera</taxon>
        <taxon>Eurotatoria</taxon>
        <taxon>Bdelloidea</taxon>
        <taxon>Adinetida</taxon>
        <taxon>Adinetidae</taxon>
        <taxon>Adineta</taxon>
    </lineage>
</organism>
<evidence type="ECO:0000313" key="2">
    <source>
        <dbReference type="Proteomes" id="UP000663828"/>
    </source>
</evidence>
<gene>
    <name evidence="1" type="ORF">XAT740_LOCUS50742</name>
</gene>
<feature type="non-terminal residue" evidence="1">
    <location>
        <position position="252"/>
    </location>
</feature>